<dbReference type="InterPro" id="IPR000253">
    <property type="entry name" value="FHA_dom"/>
</dbReference>
<sequence length="227" mass="25991">MMPKVIGLKEGISFTSLDFEDICHIGRKETGNHMVIPDKEIAKRHVTLRKINNRYYIIDRGSPKGIFLDDKRVKAKKINDGEYYKISTIYSLEVEMEQLGISDDDEFEDEDEFSTIIPVQTAKIVVVEGPMAGKKFQLDQDLMIIGRHKCSDVLLQDDDPEIAAGFSRQHAEIRKVEDDFLLDVLSENGIVFEGMRYGEGFEKKLEHNHSFTIGSITFRFENPSKVL</sequence>
<dbReference type="Pfam" id="PF00498">
    <property type="entry name" value="FHA"/>
    <property type="match status" value="1"/>
</dbReference>
<accession>A0ABV6YW68</accession>
<evidence type="ECO:0000259" key="1">
    <source>
        <dbReference type="PROSITE" id="PS50006"/>
    </source>
</evidence>
<dbReference type="Pfam" id="PF16697">
    <property type="entry name" value="Yop-YscD_cpl"/>
    <property type="match status" value="1"/>
</dbReference>
<dbReference type="Gene3D" id="2.60.200.20">
    <property type="match status" value="2"/>
</dbReference>
<dbReference type="SUPFAM" id="SSF49879">
    <property type="entry name" value="SMAD/FHA domain"/>
    <property type="match status" value="2"/>
</dbReference>
<dbReference type="PROSITE" id="PS50006">
    <property type="entry name" value="FHA_DOMAIN"/>
    <property type="match status" value="2"/>
</dbReference>
<gene>
    <name evidence="2" type="ORF">ACFL27_09580</name>
</gene>
<dbReference type="InterPro" id="IPR032030">
    <property type="entry name" value="YscD_cytoplasmic_dom"/>
</dbReference>
<reference evidence="2 3" key="1">
    <citation type="submission" date="2024-09" db="EMBL/GenBank/DDBJ databases">
        <title>Laminarin stimulates single cell rates of sulfate reduction while oxygen inhibits transcriptomic activity in coastal marine sediment.</title>
        <authorList>
            <person name="Lindsay M."/>
            <person name="Orcutt B."/>
            <person name="Emerson D."/>
            <person name="Stepanauskas R."/>
            <person name="D'Angelo T."/>
        </authorList>
    </citation>
    <scope>NUCLEOTIDE SEQUENCE [LARGE SCALE GENOMIC DNA]</scope>
    <source>
        <strain evidence="2">SAG AM-311-K15</strain>
    </source>
</reference>
<comment type="caution">
    <text evidence="2">The sequence shown here is derived from an EMBL/GenBank/DDBJ whole genome shotgun (WGS) entry which is preliminary data.</text>
</comment>
<name>A0ABV6YW68_UNCC1</name>
<feature type="domain" description="FHA" evidence="1">
    <location>
        <begin position="143"/>
        <end position="197"/>
    </location>
</feature>
<keyword evidence="3" id="KW-1185">Reference proteome</keyword>
<dbReference type="Proteomes" id="UP001594351">
    <property type="component" value="Unassembled WGS sequence"/>
</dbReference>
<evidence type="ECO:0000313" key="2">
    <source>
        <dbReference type="EMBL" id="MFC1850427.1"/>
    </source>
</evidence>
<proteinExistence type="predicted"/>
<evidence type="ECO:0000313" key="3">
    <source>
        <dbReference type="Proteomes" id="UP001594351"/>
    </source>
</evidence>
<dbReference type="EMBL" id="JBHPBY010000098">
    <property type="protein sequence ID" value="MFC1850427.1"/>
    <property type="molecule type" value="Genomic_DNA"/>
</dbReference>
<dbReference type="SMART" id="SM00240">
    <property type="entry name" value="FHA"/>
    <property type="match status" value="2"/>
</dbReference>
<organism evidence="2 3">
    <name type="scientific">candidate division CSSED10-310 bacterium</name>
    <dbReference type="NCBI Taxonomy" id="2855610"/>
    <lineage>
        <taxon>Bacteria</taxon>
        <taxon>Bacteria division CSSED10-310</taxon>
    </lineage>
</organism>
<dbReference type="InterPro" id="IPR008984">
    <property type="entry name" value="SMAD_FHA_dom_sf"/>
</dbReference>
<protein>
    <submittedName>
        <fullName evidence="2">FHA domain-containing protein</fullName>
    </submittedName>
</protein>
<dbReference type="CDD" id="cd00060">
    <property type="entry name" value="FHA"/>
    <property type="match status" value="1"/>
</dbReference>
<feature type="domain" description="FHA" evidence="1">
    <location>
        <begin position="23"/>
        <end position="73"/>
    </location>
</feature>